<feature type="compositionally biased region" description="Pro residues" evidence="1">
    <location>
        <begin position="578"/>
        <end position="683"/>
    </location>
</feature>
<dbReference type="InterPro" id="IPR004245">
    <property type="entry name" value="DUF229"/>
</dbReference>
<dbReference type="Pfam" id="PF02995">
    <property type="entry name" value="DUF229"/>
    <property type="match status" value="1"/>
</dbReference>
<evidence type="ECO:0000256" key="2">
    <source>
        <dbReference type="SAM" id="Phobius"/>
    </source>
</evidence>
<accession>A0AAE9EYQ4</accession>
<dbReference type="PRINTS" id="PR01217">
    <property type="entry name" value="PRICHEXTENSN"/>
</dbReference>
<keyword evidence="2" id="KW-0472">Membrane</keyword>
<evidence type="ECO:0000313" key="4">
    <source>
        <dbReference type="Proteomes" id="UP000829354"/>
    </source>
</evidence>
<dbReference type="EMBL" id="CP092623">
    <property type="protein sequence ID" value="UMM30697.1"/>
    <property type="molecule type" value="Genomic_DNA"/>
</dbReference>
<feature type="transmembrane region" description="Helical" evidence="2">
    <location>
        <begin position="38"/>
        <end position="60"/>
    </location>
</feature>
<feature type="region of interest" description="Disordered" evidence="1">
    <location>
        <begin position="578"/>
        <end position="693"/>
    </location>
</feature>
<reference evidence="3 4" key="1">
    <citation type="submission" date="2022-04" db="EMBL/GenBank/DDBJ databases">
        <title>Chromosome-level reference genomes for two strains of Caenorhabditis briggsae: an improved platform for comparative genomics.</title>
        <authorList>
            <person name="Stevens L."/>
            <person name="Andersen E."/>
        </authorList>
    </citation>
    <scope>NUCLEOTIDE SEQUENCE [LARGE SCALE GENOMIC DNA]</scope>
    <source>
        <strain evidence="3">VX34</strain>
        <tissue evidence="3">Whole-organism</tissue>
    </source>
</reference>
<organism evidence="3 4">
    <name type="scientific">Caenorhabditis briggsae</name>
    <dbReference type="NCBI Taxonomy" id="6238"/>
    <lineage>
        <taxon>Eukaryota</taxon>
        <taxon>Metazoa</taxon>
        <taxon>Ecdysozoa</taxon>
        <taxon>Nematoda</taxon>
        <taxon>Chromadorea</taxon>
        <taxon>Rhabditida</taxon>
        <taxon>Rhabditina</taxon>
        <taxon>Rhabditomorpha</taxon>
        <taxon>Rhabditoidea</taxon>
        <taxon>Rhabditidae</taxon>
        <taxon>Peloderinae</taxon>
        <taxon>Caenorhabditis</taxon>
    </lineage>
</organism>
<dbReference type="PANTHER" id="PTHR10974">
    <property type="entry name" value="FI08016P-RELATED"/>
    <property type="match status" value="1"/>
</dbReference>
<protein>
    <submittedName>
        <fullName evidence="3">Uncharacterized protein</fullName>
    </submittedName>
</protein>
<dbReference type="PANTHER" id="PTHR10974:SF5">
    <property type="entry name" value="SULFATASE DOMAIN-CONTAINING PROTEIN"/>
    <property type="match status" value="1"/>
</dbReference>
<evidence type="ECO:0000256" key="1">
    <source>
        <dbReference type="SAM" id="MobiDB-lite"/>
    </source>
</evidence>
<sequence>MRQKLLEEHFKDSELLFNFGSLENRKNPQNRRFSDPKFLFHLIFTFSVVFLIGLYGAFVWQTSNQEYSTRKVIFSTTNYTKPTNVESTVSQYNDDCKIPQIDPWDYTVIPFLDEGDKTKNCNRTWKPYTELAKGKWKIVTKEQNLTCKARCHTWTSLKSPVNITDWFPPGPTDCEFLETACWKNKTEEDYGYIHTQIRPKNLEKPKIRKEDHPDVFVFLVDSVATGMARRSLPKTLGYLKTKFKAVEFPFVSPVAARSQVNAVPLWFGKQVEAGTQKGGKTINVDWTEEEYCKTFLDNRTDMFREFEKIGYKTAYIDDWSSQTLTNNPDCKGFQNFYTTHNFNLFNKIWDYTGLKITKKHLNGQFCREVHQSAMEYFEQFAEAYSDDPKFSWNWFVHLAHSHLSGADRMDTPMVDMFRRNMEKLPIPSPPAPIPSPPAPIPSPPSPIPSPPAPIPSPPSPIPSPPAPIPSPPSPIPSPPAPIPSPPAPIPSPPSPIPSPPAPIPSPPAPIPSPPSPIPSPPAPDSTSTSSDSISTSSRFHLHHLQFHLHQLRFHLHHLRFHLHHLRFHLHQLPIPSPPAPIPSPPALIPSPPSPIPSPPAPIPSPPSPIPSPPAPIPSPPSPIPSPPAPIPSPPAPIPSPPAPIPSPPSPIPSPPAPIPSPPAPIPSPPAPIPSPPAPIPSIAPVPTTSGPMTQDPVLRLLELQARIPEQPEFRELKLFPAGYQFPFGN</sequence>
<proteinExistence type="predicted"/>
<evidence type="ECO:0000313" key="3">
    <source>
        <dbReference type="EMBL" id="UMM30697.1"/>
    </source>
</evidence>
<name>A0AAE9EYQ4_CAEBR</name>
<keyword evidence="2" id="KW-0812">Transmembrane</keyword>
<feature type="region of interest" description="Disordered" evidence="1">
    <location>
        <begin position="422"/>
        <end position="534"/>
    </location>
</feature>
<feature type="compositionally biased region" description="Pro residues" evidence="1">
    <location>
        <begin position="426"/>
        <end position="523"/>
    </location>
</feature>
<dbReference type="Proteomes" id="UP000829354">
    <property type="component" value="Chromosome IV"/>
</dbReference>
<keyword evidence="4" id="KW-1185">Reference proteome</keyword>
<gene>
    <name evidence="3" type="ORF">L5515_012472</name>
</gene>
<feature type="compositionally biased region" description="Low complexity" evidence="1">
    <location>
        <begin position="524"/>
        <end position="534"/>
    </location>
</feature>
<keyword evidence="2" id="KW-1133">Transmembrane helix</keyword>
<dbReference type="AlphaFoldDB" id="A0AAE9EYQ4"/>